<gene>
    <name evidence="2" type="ORF">B296_00018063</name>
</gene>
<evidence type="ECO:0000256" key="1">
    <source>
        <dbReference type="SAM" id="MobiDB-lite"/>
    </source>
</evidence>
<feature type="region of interest" description="Disordered" evidence="1">
    <location>
        <begin position="108"/>
        <end position="136"/>
    </location>
</feature>
<dbReference type="Proteomes" id="UP000287651">
    <property type="component" value="Unassembled WGS sequence"/>
</dbReference>
<organism evidence="2 3">
    <name type="scientific">Ensete ventricosum</name>
    <name type="common">Abyssinian banana</name>
    <name type="synonym">Musa ensete</name>
    <dbReference type="NCBI Taxonomy" id="4639"/>
    <lineage>
        <taxon>Eukaryota</taxon>
        <taxon>Viridiplantae</taxon>
        <taxon>Streptophyta</taxon>
        <taxon>Embryophyta</taxon>
        <taxon>Tracheophyta</taxon>
        <taxon>Spermatophyta</taxon>
        <taxon>Magnoliopsida</taxon>
        <taxon>Liliopsida</taxon>
        <taxon>Zingiberales</taxon>
        <taxon>Musaceae</taxon>
        <taxon>Ensete</taxon>
    </lineage>
</organism>
<accession>A0A426XTJ5</accession>
<feature type="compositionally biased region" description="Basic and acidic residues" evidence="1">
    <location>
        <begin position="109"/>
        <end position="136"/>
    </location>
</feature>
<name>A0A426XTJ5_ENSVE</name>
<protein>
    <submittedName>
        <fullName evidence="2">Uncharacterized protein</fullName>
    </submittedName>
</protein>
<proteinExistence type="predicted"/>
<evidence type="ECO:0000313" key="2">
    <source>
        <dbReference type="EMBL" id="RRT42815.1"/>
    </source>
</evidence>
<sequence length="136" mass="15419">MKRVCSGWSRSCCGTGQAQQWVEQKLSLDNESDYRGVELGDQDQDGHRLDWLHTRDLGGRKRRSDGYSRRSRSYSISIALRKKMLAMPKGHKQLRAATAMMVAAEGDMSCDHRGSSSERICKKLSLDNEKRRGNLS</sequence>
<reference evidence="2 3" key="1">
    <citation type="journal article" date="2014" name="Agronomy (Basel)">
        <title>A Draft Genome Sequence for Ensete ventricosum, the Drought-Tolerant Tree Against Hunger.</title>
        <authorList>
            <person name="Harrison J."/>
            <person name="Moore K.A."/>
            <person name="Paszkiewicz K."/>
            <person name="Jones T."/>
            <person name="Grant M."/>
            <person name="Ambacheew D."/>
            <person name="Muzemil S."/>
            <person name="Studholme D.J."/>
        </authorList>
    </citation>
    <scope>NUCLEOTIDE SEQUENCE [LARGE SCALE GENOMIC DNA]</scope>
</reference>
<dbReference type="AlphaFoldDB" id="A0A426XTJ5"/>
<comment type="caution">
    <text evidence="2">The sequence shown here is derived from an EMBL/GenBank/DDBJ whole genome shotgun (WGS) entry which is preliminary data.</text>
</comment>
<dbReference type="EMBL" id="AMZH03017567">
    <property type="protein sequence ID" value="RRT42815.1"/>
    <property type="molecule type" value="Genomic_DNA"/>
</dbReference>
<evidence type="ECO:0000313" key="3">
    <source>
        <dbReference type="Proteomes" id="UP000287651"/>
    </source>
</evidence>